<protein>
    <submittedName>
        <fullName evidence="1">Uncharacterized protein</fullName>
    </submittedName>
</protein>
<dbReference type="AlphaFoldDB" id="A0AAV1GIH2"/>
<accession>A0AAV1GIH2</accession>
<organism evidence="1 2">
    <name type="scientific">Xyrichtys novacula</name>
    <name type="common">Pearly razorfish</name>
    <name type="synonym">Hemipteronotus novacula</name>
    <dbReference type="NCBI Taxonomy" id="13765"/>
    <lineage>
        <taxon>Eukaryota</taxon>
        <taxon>Metazoa</taxon>
        <taxon>Chordata</taxon>
        <taxon>Craniata</taxon>
        <taxon>Vertebrata</taxon>
        <taxon>Euteleostomi</taxon>
        <taxon>Actinopterygii</taxon>
        <taxon>Neopterygii</taxon>
        <taxon>Teleostei</taxon>
        <taxon>Neoteleostei</taxon>
        <taxon>Acanthomorphata</taxon>
        <taxon>Eupercaria</taxon>
        <taxon>Labriformes</taxon>
        <taxon>Labridae</taxon>
        <taxon>Xyrichtys</taxon>
    </lineage>
</organism>
<keyword evidence="2" id="KW-1185">Reference proteome</keyword>
<sequence length="56" mass="6300">MRMSTLSSCRRRASGVKLAAFVGRSESQVPVDKTRRFVHEQSVNIDRKESGLHRAA</sequence>
<reference evidence="1" key="1">
    <citation type="submission" date="2023-08" db="EMBL/GenBank/DDBJ databases">
        <authorList>
            <person name="Alioto T."/>
            <person name="Alioto T."/>
            <person name="Gomez Garrido J."/>
        </authorList>
    </citation>
    <scope>NUCLEOTIDE SEQUENCE</scope>
</reference>
<proteinExistence type="predicted"/>
<evidence type="ECO:0000313" key="2">
    <source>
        <dbReference type="Proteomes" id="UP001178508"/>
    </source>
</evidence>
<evidence type="ECO:0000313" key="1">
    <source>
        <dbReference type="EMBL" id="CAJ1073287.1"/>
    </source>
</evidence>
<dbReference type="Proteomes" id="UP001178508">
    <property type="component" value="Chromosome 15"/>
</dbReference>
<name>A0AAV1GIH2_XYRNO</name>
<dbReference type="EMBL" id="OY660878">
    <property type="protein sequence ID" value="CAJ1073287.1"/>
    <property type="molecule type" value="Genomic_DNA"/>
</dbReference>
<gene>
    <name evidence="1" type="ORF">XNOV1_A027754</name>
</gene>